<feature type="compositionally biased region" description="Basic and acidic residues" evidence="1">
    <location>
        <begin position="110"/>
        <end position="120"/>
    </location>
</feature>
<sequence>MRIISSTYIRNLLKATSNMDEARRKRAAALEEKKRKLEEMRRKRAVRENEGEGLGEERGSAAAGDRALTRGIKKENAEKGGNRRDDQEQLDALIDSLLNVPAPSTENEGEDKIGKREIHASDNSNTQKTSEAAAHEASRKLKDGVVAQDPNTVSISIARGLGKVVLIPAPAPECYHKGSQTEPLFDEGGDEDEGESPGKGQHHTIEADRFGEAEGRVEDAEEKGTEGGRAGQEGASSPYADIGGVSAAAPLSEADRIEALSKPELATFLSRASLVVERALGQDERFDLFADYMGRSTSEADDQKGGRDEGGVSRVLEFVDDFGRGKGTEGRDGGTQGGREGGRAVVDLEWSPHFPELLLAAYSRESTSRNRCGPASWSSSPYSFPAPVPSSSAASFPGLSDEMEGLVLAWSLGLPSR</sequence>
<dbReference type="AlphaFoldDB" id="W7TTW3"/>
<name>W7TTW3_9STRA</name>
<feature type="compositionally biased region" description="Polar residues" evidence="1">
    <location>
        <begin position="121"/>
        <end position="130"/>
    </location>
</feature>
<feature type="compositionally biased region" description="Basic and acidic residues" evidence="1">
    <location>
        <begin position="203"/>
        <end position="226"/>
    </location>
</feature>
<feature type="region of interest" description="Disordered" evidence="1">
    <location>
        <begin position="370"/>
        <end position="397"/>
    </location>
</feature>
<evidence type="ECO:0000313" key="3">
    <source>
        <dbReference type="Proteomes" id="UP000019335"/>
    </source>
</evidence>
<organism evidence="2 3">
    <name type="scientific">Nannochloropsis gaditana</name>
    <dbReference type="NCBI Taxonomy" id="72520"/>
    <lineage>
        <taxon>Eukaryota</taxon>
        <taxon>Sar</taxon>
        <taxon>Stramenopiles</taxon>
        <taxon>Ochrophyta</taxon>
        <taxon>Eustigmatophyceae</taxon>
        <taxon>Eustigmatales</taxon>
        <taxon>Monodopsidaceae</taxon>
        <taxon>Nannochloropsis</taxon>
    </lineage>
</organism>
<feature type="compositionally biased region" description="Basic and acidic residues" evidence="1">
    <location>
        <begin position="133"/>
        <end position="143"/>
    </location>
</feature>
<comment type="caution">
    <text evidence="2">The sequence shown here is derived from an EMBL/GenBank/DDBJ whole genome shotgun (WGS) entry which is preliminary data.</text>
</comment>
<gene>
    <name evidence="2" type="ORF">Naga_100274g4</name>
</gene>
<feature type="region of interest" description="Disordered" evidence="1">
    <location>
        <begin position="22"/>
        <end position="149"/>
    </location>
</feature>
<feature type="compositionally biased region" description="Basic and acidic residues" evidence="1">
    <location>
        <begin position="22"/>
        <end position="59"/>
    </location>
</feature>
<accession>W7TTW3</accession>
<proteinExistence type="predicted"/>
<dbReference type="EMBL" id="AZIL01000562">
    <property type="protein sequence ID" value="EWM26933.1"/>
    <property type="molecule type" value="Genomic_DNA"/>
</dbReference>
<dbReference type="Proteomes" id="UP000019335">
    <property type="component" value="Chromosome 7"/>
</dbReference>
<feature type="compositionally biased region" description="Low complexity" evidence="1">
    <location>
        <begin position="378"/>
        <end position="397"/>
    </location>
</feature>
<protein>
    <submittedName>
        <fullName evidence="2">Uncharacterized protein</fullName>
    </submittedName>
</protein>
<evidence type="ECO:0000256" key="1">
    <source>
        <dbReference type="SAM" id="MobiDB-lite"/>
    </source>
</evidence>
<feature type="compositionally biased region" description="Acidic residues" evidence="1">
    <location>
        <begin position="184"/>
        <end position="195"/>
    </location>
</feature>
<feature type="compositionally biased region" description="Basic and acidic residues" evidence="1">
    <location>
        <begin position="72"/>
        <end position="87"/>
    </location>
</feature>
<dbReference type="OrthoDB" id="4189at2759"/>
<evidence type="ECO:0000313" key="2">
    <source>
        <dbReference type="EMBL" id="EWM26933.1"/>
    </source>
</evidence>
<reference evidence="2 3" key="1">
    <citation type="journal article" date="2014" name="Mol. Plant">
        <title>Chromosome Scale Genome Assembly and Transcriptome Profiling of Nannochloropsis gaditana in Nitrogen Depletion.</title>
        <authorList>
            <person name="Corteggiani Carpinelli E."/>
            <person name="Telatin A."/>
            <person name="Vitulo N."/>
            <person name="Forcato C."/>
            <person name="D'Angelo M."/>
            <person name="Schiavon R."/>
            <person name="Vezzi A."/>
            <person name="Giacometti G.M."/>
            <person name="Morosinotto T."/>
            <person name="Valle G."/>
        </authorList>
    </citation>
    <scope>NUCLEOTIDE SEQUENCE [LARGE SCALE GENOMIC DNA]</scope>
    <source>
        <strain evidence="2 3">B-31</strain>
    </source>
</reference>
<feature type="region of interest" description="Disordered" evidence="1">
    <location>
        <begin position="173"/>
        <end position="243"/>
    </location>
</feature>
<keyword evidence="3" id="KW-1185">Reference proteome</keyword>